<comment type="caution">
    <text evidence="7">The sequence shown here is derived from an EMBL/GenBank/DDBJ whole genome shotgun (WGS) entry which is preliminary data.</text>
</comment>
<dbReference type="PANTHER" id="PTHR43280:SF28">
    <property type="entry name" value="HTH-TYPE TRANSCRIPTIONAL ACTIVATOR RHAS"/>
    <property type="match status" value="1"/>
</dbReference>
<dbReference type="Proteomes" id="UP001266807">
    <property type="component" value="Unassembled WGS sequence"/>
</dbReference>
<evidence type="ECO:0000313" key="8">
    <source>
        <dbReference type="Proteomes" id="UP001266807"/>
    </source>
</evidence>
<dbReference type="SMART" id="SM00448">
    <property type="entry name" value="REC"/>
    <property type="match status" value="1"/>
</dbReference>
<accession>A0ABU1QDA3</accession>
<feature type="modified residue" description="4-aspartylphosphate" evidence="4">
    <location>
        <position position="59"/>
    </location>
</feature>
<sequence length="449" mass="51280">MSRLMYRLLIADDEALEREGLELTVERAMPGIFRFIHAGNGRMAIECAEEHRPHIAILDINMPGIDGLAALRELKERLPDTRFVLVTAYDYFAYAREALSLGVKEYILKPAKRELIIGTLKRLIEEIECEKRARTEELELRHKISQLMPLAENELALMLMVDQTVDSSASQLSEWLDFPLDQGSAIIAAFDGYTDEQDKKKIYDHFRSYVKTHGPNAIVSSLIDHHVATFLRKPPVTGENDWRQLVKHLVQQLSELAQQQLGIKTAIGIGSLHSGEEGLRKSYFEAVFASTLRKRDGGFCHFDELKSSEAGNASLLAIKAENGMLQQTYIMSALQRIREQREVQTLTMLGRAKMYIEERFNDDLSLEEVADFVHLNPHYFSKIFKQEYGETFIDFVTRLRIDKAISLIKAGNLTLKEISFEVGYKDPNYFSRVFKKITGVPPTEFKGQK</sequence>
<dbReference type="SUPFAM" id="SSF46689">
    <property type="entry name" value="Homeodomain-like"/>
    <property type="match status" value="2"/>
</dbReference>
<dbReference type="SMART" id="SM00342">
    <property type="entry name" value="HTH_ARAC"/>
    <property type="match status" value="1"/>
</dbReference>
<keyword evidence="1" id="KW-0805">Transcription regulation</keyword>
<feature type="domain" description="Response regulatory" evidence="6">
    <location>
        <begin position="7"/>
        <end position="124"/>
    </location>
</feature>
<dbReference type="EMBL" id="JAVDUG010000002">
    <property type="protein sequence ID" value="MDR6777402.1"/>
    <property type="molecule type" value="Genomic_DNA"/>
</dbReference>
<dbReference type="Gene3D" id="1.10.10.60">
    <property type="entry name" value="Homeodomain-like"/>
    <property type="match status" value="2"/>
</dbReference>
<dbReference type="PRINTS" id="PR00032">
    <property type="entry name" value="HTHARAC"/>
</dbReference>
<keyword evidence="2" id="KW-0238">DNA-binding</keyword>
<protein>
    <submittedName>
        <fullName evidence="7">Two-component system response regulator YesN</fullName>
    </submittedName>
</protein>
<dbReference type="InterPro" id="IPR018060">
    <property type="entry name" value="HTH_AraC"/>
</dbReference>
<dbReference type="InterPro" id="IPR011006">
    <property type="entry name" value="CheY-like_superfamily"/>
</dbReference>
<dbReference type="InterPro" id="IPR020449">
    <property type="entry name" value="Tscrpt_reg_AraC-type_HTH"/>
</dbReference>
<dbReference type="PROSITE" id="PS01124">
    <property type="entry name" value="HTH_ARAC_FAMILY_2"/>
    <property type="match status" value="1"/>
</dbReference>
<dbReference type="PROSITE" id="PS00041">
    <property type="entry name" value="HTH_ARAC_FAMILY_1"/>
    <property type="match status" value="1"/>
</dbReference>
<dbReference type="InterPro" id="IPR041522">
    <property type="entry name" value="CdaR_GGDEF"/>
</dbReference>
<dbReference type="Pfam" id="PF17853">
    <property type="entry name" value="GGDEF_2"/>
    <property type="match status" value="1"/>
</dbReference>
<feature type="domain" description="HTH araC/xylS-type" evidence="5">
    <location>
        <begin position="350"/>
        <end position="448"/>
    </location>
</feature>
<dbReference type="InterPro" id="IPR001789">
    <property type="entry name" value="Sig_transdc_resp-reg_receiver"/>
</dbReference>
<organism evidence="7 8">
    <name type="scientific">Paenibacillus peoriae</name>
    <dbReference type="NCBI Taxonomy" id="59893"/>
    <lineage>
        <taxon>Bacteria</taxon>
        <taxon>Bacillati</taxon>
        <taxon>Bacillota</taxon>
        <taxon>Bacilli</taxon>
        <taxon>Bacillales</taxon>
        <taxon>Paenibacillaceae</taxon>
        <taxon>Paenibacillus</taxon>
    </lineage>
</organism>
<dbReference type="PROSITE" id="PS50110">
    <property type="entry name" value="RESPONSE_REGULATORY"/>
    <property type="match status" value="1"/>
</dbReference>
<keyword evidence="4" id="KW-0597">Phosphoprotein</keyword>
<evidence type="ECO:0000313" key="7">
    <source>
        <dbReference type="EMBL" id="MDR6777402.1"/>
    </source>
</evidence>
<dbReference type="Pfam" id="PF00072">
    <property type="entry name" value="Response_reg"/>
    <property type="match status" value="1"/>
</dbReference>
<proteinExistence type="predicted"/>
<evidence type="ECO:0000256" key="4">
    <source>
        <dbReference type="PROSITE-ProRule" id="PRU00169"/>
    </source>
</evidence>
<evidence type="ECO:0000259" key="5">
    <source>
        <dbReference type="PROSITE" id="PS01124"/>
    </source>
</evidence>
<dbReference type="PANTHER" id="PTHR43280">
    <property type="entry name" value="ARAC-FAMILY TRANSCRIPTIONAL REGULATOR"/>
    <property type="match status" value="1"/>
</dbReference>
<evidence type="ECO:0000259" key="6">
    <source>
        <dbReference type="PROSITE" id="PS50110"/>
    </source>
</evidence>
<dbReference type="SUPFAM" id="SSF52172">
    <property type="entry name" value="CheY-like"/>
    <property type="match status" value="1"/>
</dbReference>
<reference evidence="7 8" key="1">
    <citation type="submission" date="2023-07" db="EMBL/GenBank/DDBJ databases">
        <title>Sorghum-associated microbial communities from plants grown in Nebraska, USA.</title>
        <authorList>
            <person name="Schachtman D."/>
        </authorList>
    </citation>
    <scope>NUCLEOTIDE SEQUENCE [LARGE SCALE GENOMIC DNA]</scope>
    <source>
        <strain evidence="7 8">BE143</strain>
    </source>
</reference>
<keyword evidence="3" id="KW-0804">Transcription</keyword>
<name>A0ABU1QDA3_9BACL</name>
<dbReference type="Gene3D" id="3.40.50.2300">
    <property type="match status" value="1"/>
</dbReference>
<evidence type="ECO:0000256" key="3">
    <source>
        <dbReference type="ARBA" id="ARBA00023163"/>
    </source>
</evidence>
<dbReference type="InterPro" id="IPR009057">
    <property type="entry name" value="Homeodomain-like_sf"/>
</dbReference>
<evidence type="ECO:0000256" key="2">
    <source>
        <dbReference type="ARBA" id="ARBA00023125"/>
    </source>
</evidence>
<keyword evidence="8" id="KW-1185">Reference proteome</keyword>
<dbReference type="InterPro" id="IPR018062">
    <property type="entry name" value="HTH_AraC-typ_CS"/>
</dbReference>
<gene>
    <name evidence="7" type="ORF">J2W98_001664</name>
</gene>
<dbReference type="Pfam" id="PF12833">
    <property type="entry name" value="HTH_18"/>
    <property type="match status" value="1"/>
</dbReference>
<evidence type="ECO:0000256" key="1">
    <source>
        <dbReference type="ARBA" id="ARBA00023015"/>
    </source>
</evidence>
<dbReference type="CDD" id="cd17536">
    <property type="entry name" value="REC_YesN-like"/>
    <property type="match status" value="1"/>
</dbReference>